<keyword evidence="4" id="KW-0121">Carboxypeptidase</keyword>
<dbReference type="NCBIfam" id="TIGR00666">
    <property type="entry name" value="PBP4"/>
    <property type="match status" value="1"/>
</dbReference>
<accession>A0A160MZK3</accession>
<sequence>MHRYPWPITALLFLALCPALALAAAPSAPSPATPAATPTELASRIDALIDAPRFGGADWGIEIVSLDSGHTLYAHQPERLLEPASTAKLFTAALVLEKLGADGHTSTRLLARGPVVRGRLHGPLVLYGMGDPTLGTEDSTDWADHLATTLVERGIRRIDGDLIADDTYFQGPPIGAGWEVGDLLGAFAVPAAALSVQENAAWLTITPGTAAGDAAEVVLDPPFAIPDMSSRVLTTAAGSPPDINLYRAPGSDTLYAFGSVPTGSATMRYHLAMTDPARVAGELLRNALARHGITLHGRVQVLHWPEEDGAYLAGAVELGRVESPTYGAILERGLKRSQNLYLQNLLQLAGVQARAQAIADGTAPDGFLGSSAWGLRALDALLKEIGIAPTQARLTEGSGLSRQNLVTASALVRLLQYMATRPYAATLHDDLPVAGVDGSLIARMRGTPAEGEVHAKTGSMTGVSALAGYVTSAGGEHLAFAAIINHDVPPEGAASPSHTLDAIAELLANYRGRP</sequence>
<evidence type="ECO:0000313" key="5">
    <source>
        <dbReference type="Proteomes" id="UP000077255"/>
    </source>
</evidence>
<dbReference type="GO" id="GO:0009002">
    <property type="term" value="F:serine-type D-Ala-D-Ala carboxypeptidase activity"/>
    <property type="evidence" value="ECO:0007669"/>
    <property type="project" value="UniProtKB-EC"/>
</dbReference>
<protein>
    <submittedName>
        <fullName evidence="4">Serine-type D-Ala-D-Ala carboxypeptidase</fullName>
        <ecNumber evidence="4">3.4.16.4</ecNumber>
    </submittedName>
</protein>
<evidence type="ECO:0000313" key="4">
    <source>
        <dbReference type="EMBL" id="AND68760.1"/>
    </source>
</evidence>
<keyword evidence="5" id="KW-1185">Reference proteome</keyword>
<dbReference type="Gene3D" id="3.40.710.10">
    <property type="entry name" value="DD-peptidase/beta-lactamase superfamily"/>
    <property type="match status" value="2"/>
</dbReference>
<dbReference type="GO" id="GO:0000270">
    <property type="term" value="P:peptidoglycan metabolic process"/>
    <property type="evidence" value="ECO:0007669"/>
    <property type="project" value="TreeGrafter"/>
</dbReference>
<name>A0A160MZK3_9GAMM</name>
<dbReference type="InterPro" id="IPR000667">
    <property type="entry name" value="Peptidase_S13"/>
</dbReference>
<dbReference type="PANTHER" id="PTHR30023">
    <property type="entry name" value="D-ALANYL-D-ALANINE CARBOXYPEPTIDASE"/>
    <property type="match status" value="1"/>
</dbReference>
<dbReference type="PRINTS" id="PR00922">
    <property type="entry name" value="DADACBPTASE3"/>
</dbReference>
<keyword evidence="4" id="KW-0645">Protease</keyword>
<dbReference type="RefSeq" id="WP_063671378.1">
    <property type="nucleotide sequence ID" value="NZ_CP014841.1"/>
</dbReference>
<dbReference type="KEGG" id="dtx:ATSB10_13060"/>
<reference evidence="4 5" key="1">
    <citation type="submission" date="2016-02" db="EMBL/GenBank/DDBJ databases">
        <title>Complete genome sequencing and analysis of ATSB10, Dyella thiooxydans isolated from rhizosphere soil of sunflower (Helianthus annuus L.).</title>
        <authorList>
            <person name="Lee Y."/>
            <person name="Hwangbo K."/>
            <person name="Chung H."/>
            <person name="Yoo J."/>
            <person name="Kim K.Y."/>
            <person name="Sa T.M."/>
            <person name="Um Y."/>
            <person name="Madhaiyan M."/>
        </authorList>
    </citation>
    <scope>NUCLEOTIDE SEQUENCE [LARGE SCALE GENOMIC DNA]</scope>
    <source>
        <strain evidence="4 5">ATSB10</strain>
    </source>
</reference>
<dbReference type="Gene3D" id="3.50.80.20">
    <property type="entry name" value="D-Ala-D-Ala carboxypeptidase C, peptidase S13"/>
    <property type="match status" value="1"/>
</dbReference>
<proteinExistence type="inferred from homology"/>
<feature type="chain" id="PRO_5007817561" evidence="3">
    <location>
        <begin position="24"/>
        <end position="514"/>
    </location>
</feature>
<dbReference type="SUPFAM" id="SSF56601">
    <property type="entry name" value="beta-lactamase/transpeptidase-like"/>
    <property type="match status" value="1"/>
</dbReference>
<dbReference type="InterPro" id="IPR012338">
    <property type="entry name" value="Beta-lactam/transpept-like"/>
</dbReference>
<dbReference type="Proteomes" id="UP000077255">
    <property type="component" value="Chromosome"/>
</dbReference>
<feature type="signal peptide" evidence="3">
    <location>
        <begin position="1"/>
        <end position="23"/>
    </location>
</feature>
<dbReference type="Pfam" id="PF02113">
    <property type="entry name" value="Peptidase_S13"/>
    <property type="match status" value="1"/>
</dbReference>
<evidence type="ECO:0000256" key="3">
    <source>
        <dbReference type="SAM" id="SignalP"/>
    </source>
</evidence>
<dbReference type="AlphaFoldDB" id="A0A160MZK3"/>
<comment type="similarity">
    <text evidence="1">Belongs to the peptidase S13 family.</text>
</comment>
<evidence type="ECO:0000256" key="1">
    <source>
        <dbReference type="ARBA" id="ARBA00006096"/>
    </source>
</evidence>
<dbReference type="PANTHER" id="PTHR30023:SF0">
    <property type="entry name" value="PENICILLIN-SENSITIVE CARBOXYPEPTIDASE A"/>
    <property type="match status" value="1"/>
</dbReference>
<dbReference type="PATRIC" id="fig|445710.3.peg.1302"/>
<keyword evidence="2 4" id="KW-0378">Hydrolase</keyword>
<dbReference type="EMBL" id="CP014841">
    <property type="protein sequence ID" value="AND68760.1"/>
    <property type="molecule type" value="Genomic_DNA"/>
</dbReference>
<dbReference type="EC" id="3.4.16.4" evidence="4"/>
<keyword evidence="3" id="KW-0732">Signal</keyword>
<dbReference type="STRING" id="445710.ATSB10_13060"/>
<gene>
    <name evidence="4" type="ORF">ATSB10_13060</name>
</gene>
<dbReference type="OrthoDB" id="9802627at2"/>
<dbReference type="GO" id="GO:0006508">
    <property type="term" value="P:proteolysis"/>
    <property type="evidence" value="ECO:0007669"/>
    <property type="project" value="InterPro"/>
</dbReference>
<organism evidence="4 5">
    <name type="scientific">Dyella thiooxydans</name>
    <dbReference type="NCBI Taxonomy" id="445710"/>
    <lineage>
        <taxon>Bacteria</taxon>
        <taxon>Pseudomonadati</taxon>
        <taxon>Pseudomonadota</taxon>
        <taxon>Gammaproteobacteria</taxon>
        <taxon>Lysobacterales</taxon>
        <taxon>Rhodanobacteraceae</taxon>
        <taxon>Dyella</taxon>
    </lineage>
</organism>
<evidence type="ECO:0000256" key="2">
    <source>
        <dbReference type="ARBA" id="ARBA00022801"/>
    </source>
</evidence>